<evidence type="ECO:0000313" key="3">
    <source>
        <dbReference type="EMBL" id="KAB7704743.1"/>
    </source>
</evidence>
<keyword evidence="1" id="KW-1133">Transmembrane helix</keyword>
<dbReference type="Pfam" id="PF13273">
    <property type="entry name" value="DUF4064"/>
    <property type="match status" value="1"/>
</dbReference>
<keyword evidence="1" id="KW-0812">Transmembrane</keyword>
<dbReference type="AlphaFoldDB" id="A0A6I1FLS9"/>
<dbReference type="InterPro" id="IPR025273">
    <property type="entry name" value="DUF4064"/>
</dbReference>
<comment type="caution">
    <text evidence="3">The sequence shown here is derived from an EMBL/GenBank/DDBJ whole genome shotgun (WGS) entry which is preliminary data.</text>
</comment>
<sequence>MCLRVYINHEKGGCDMKRTAELILTVIGIIINLLLIAGGVLIINLLKDPTLRQELEMELMNDPQIAGTGLDMTAIMNTINGVGWGFVAIVTLSTVLSLAAAFSVRGNRRPKLAGGLLIASALIVGIGTILIGWLPALLFLIAGILCFARKVKTITKTT</sequence>
<feature type="domain" description="DUF4064" evidence="2">
    <location>
        <begin position="17"/>
        <end position="125"/>
    </location>
</feature>
<proteinExistence type="predicted"/>
<evidence type="ECO:0000256" key="1">
    <source>
        <dbReference type="SAM" id="Phobius"/>
    </source>
</evidence>
<feature type="transmembrane region" description="Helical" evidence="1">
    <location>
        <begin position="21"/>
        <end position="46"/>
    </location>
</feature>
<feature type="transmembrane region" description="Helical" evidence="1">
    <location>
        <begin position="82"/>
        <end position="104"/>
    </location>
</feature>
<keyword evidence="1" id="KW-0472">Membrane</keyword>
<evidence type="ECO:0000259" key="2">
    <source>
        <dbReference type="Pfam" id="PF13273"/>
    </source>
</evidence>
<name>A0A6I1FLS9_9BACI</name>
<evidence type="ECO:0000313" key="4">
    <source>
        <dbReference type="Proteomes" id="UP000429595"/>
    </source>
</evidence>
<dbReference type="EMBL" id="WEIO01000011">
    <property type="protein sequence ID" value="KAB7704743.1"/>
    <property type="molecule type" value="Genomic_DNA"/>
</dbReference>
<reference evidence="3 4" key="1">
    <citation type="submission" date="2019-10" db="EMBL/GenBank/DDBJ databases">
        <title>Bacillus aerolatum sp. nov., isolated from bioaerosol of sport playgrounds.</title>
        <authorList>
            <person name="Chen P."/>
            <person name="Zhang G."/>
        </authorList>
    </citation>
    <scope>NUCLEOTIDE SEQUENCE [LARGE SCALE GENOMIC DNA]</scope>
    <source>
        <strain evidence="3 4">CX253</strain>
    </source>
</reference>
<accession>A0A6I1FLS9</accession>
<organism evidence="3 4">
    <name type="scientific">Bacillus aerolatus</name>
    <dbReference type="NCBI Taxonomy" id="2653354"/>
    <lineage>
        <taxon>Bacteria</taxon>
        <taxon>Bacillati</taxon>
        <taxon>Bacillota</taxon>
        <taxon>Bacilli</taxon>
        <taxon>Bacillales</taxon>
        <taxon>Bacillaceae</taxon>
        <taxon>Bacillus</taxon>
    </lineage>
</organism>
<protein>
    <submittedName>
        <fullName evidence="3">DUF4064 domain-containing protein</fullName>
    </submittedName>
</protein>
<keyword evidence="4" id="KW-1185">Reference proteome</keyword>
<feature type="transmembrane region" description="Helical" evidence="1">
    <location>
        <begin position="116"/>
        <end position="145"/>
    </location>
</feature>
<gene>
    <name evidence="3" type="ORF">F9802_16355</name>
</gene>
<dbReference type="Proteomes" id="UP000429595">
    <property type="component" value="Unassembled WGS sequence"/>
</dbReference>